<dbReference type="EMBL" id="QEKO01000003">
    <property type="protein sequence ID" value="PVY61704.1"/>
    <property type="molecule type" value="Genomic_DNA"/>
</dbReference>
<gene>
    <name evidence="2" type="ORF">C7440_2435</name>
</gene>
<comment type="caution">
    <text evidence="2">The sequence shown here is derived from an EMBL/GenBank/DDBJ whole genome shotgun (WGS) entry which is preliminary data.</text>
</comment>
<sequence>MRTIAIVGGGHAGLQLGIGLLQHKYGVTIVTDREPDAVRKGRIMSSQGMQHTALEYERKLGLNYWDGVAPTHHFIEFSSLGQGGKPDLVWRAERPNPGNSVCQRVKIPRWTEEFQRLGGDLRLSSATIADVDALAQSHDLVIIAAGKGEIGKLFQRDGKRSPFDKPQRALGLTYVFGMRPTEPHGVTFNVAPGVGEYLVMPALTTGGECHAMVYEGQIGGPMDCWSDVKTPAEHLARSKEILERFFPWESARCASIELTDENAMLSGRFAPTVRKPLISLPSGRSALGIADVVMVNDPLTGQGSNNASKFAWHYLHKILDRGDQPFDAAWMEEVFESFWCQQGCLTTEWSNRMLAPHTRHMHDVIVAAKDHPRLAQHFVDCFDHPPHFFPWLFDRQAAEVMFGEIFSAREAAGSLAQCA</sequence>
<dbReference type="Pfam" id="PF17885">
    <property type="entry name" value="Smoa_sbd"/>
    <property type="match status" value="1"/>
</dbReference>
<dbReference type="RefSeq" id="WP_165832572.1">
    <property type="nucleotide sequence ID" value="NZ_JACCEX010000003.1"/>
</dbReference>
<dbReference type="SUPFAM" id="SSF51905">
    <property type="entry name" value="FAD/NAD(P)-binding domain"/>
    <property type="match status" value="1"/>
</dbReference>
<dbReference type="InterPro" id="IPR041654">
    <property type="entry name" value="StyA_sbd"/>
</dbReference>
<reference evidence="2 3" key="1">
    <citation type="submission" date="2018-04" db="EMBL/GenBank/DDBJ databases">
        <title>Genomic Encyclopedia of Type Strains, Phase IV (KMG-IV): sequencing the most valuable type-strain genomes for metagenomic binning, comparative biology and taxonomic classification.</title>
        <authorList>
            <person name="Goeker M."/>
        </authorList>
    </citation>
    <scope>NUCLEOTIDE SEQUENCE [LARGE SCALE GENOMIC DNA]</scope>
    <source>
        <strain evidence="2 3">DSM 10065</strain>
    </source>
</reference>
<protein>
    <submittedName>
        <fullName evidence="2">2-polyprenyl-6-methoxyphenol hydroxylase-like FAD-dependent oxidoreductase</fullName>
    </submittedName>
</protein>
<evidence type="ECO:0000313" key="3">
    <source>
        <dbReference type="Proteomes" id="UP000246145"/>
    </source>
</evidence>
<accession>A0A2U1CL44</accession>
<feature type="domain" description="Styrene monooxygenase StyA putative substrate binding" evidence="1">
    <location>
        <begin position="146"/>
        <end position="252"/>
    </location>
</feature>
<name>A0A2U1CL44_9BURK</name>
<organism evidence="2 3">
    <name type="scientific">Pusillimonas noertemannii</name>
    <dbReference type="NCBI Taxonomy" id="305977"/>
    <lineage>
        <taxon>Bacteria</taxon>
        <taxon>Pseudomonadati</taxon>
        <taxon>Pseudomonadota</taxon>
        <taxon>Betaproteobacteria</taxon>
        <taxon>Burkholderiales</taxon>
        <taxon>Alcaligenaceae</taxon>
        <taxon>Pusillimonas</taxon>
    </lineage>
</organism>
<evidence type="ECO:0000259" key="1">
    <source>
        <dbReference type="Pfam" id="PF17885"/>
    </source>
</evidence>
<evidence type="ECO:0000313" key="2">
    <source>
        <dbReference type="EMBL" id="PVY61704.1"/>
    </source>
</evidence>
<dbReference type="AlphaFoldDB" id="A0A2U1CL44"/>
<dbReference type="Gene3D" id="3.50.50.60">
    <property type="entry name" value="FAD/NAD(P)-binding domain"/>
    <property type="match status" value="3"/>
</dbReference>
<proteinExistence type="predicted"/>
<dbReference type="InterPro" id="IPR036188">
    <property type="entry name" value="FAD/NAD-bd_sf"/>
</dbReference>
<keyword evidence="3" id="KW-1185">Reference proteome</keyword>
<dbReference type="Proteomes" id="UP000246145">
    <property type="component" value="Unassembled WGS sequence"/>
</dbReference>